<dbReference type="GO" id="GO:0006289">
    <property type="term" value="P:nucleotide-excision repair"/>
    <property type="evidence" value="ECO:0007669"/>
    <property type="project" value="InterPro"/>
</dbReference>
<comment type="function">
    <text evidence="1">In NER, TFIIH acts by opening DNA around the lesion to allow the excision of the damaged oligonucleotide and its replacement by a new DNA fragment. In transcription, TFIIH has an essential role in transcription initiation. When the pre-initiation complex (PIC) has been established, TFIIH is required for promoter opening and promoter escape.</text>
</comment>
<dbReference type="Gene3D" id="3.30.70.1220">
    <property type="entry name" value="TFB5-like"/>
    <property type="match status" value="1"/>
</dbReference>
<feature type="region of interest" description="Disordered" evidence="2">
    <location>
        <begin position="55"/>
        <end position="93"/>
    </location>
</feature>
<gene>
    <name evidence="3" type="ORF">DMC30DRAFT_348749</name>
</gene>
<keyword evidence="1" id="KW-0227">DNA damage</keyword>
<dbReference type="InterPro" id="IPR009400">
    <property type="entry name" value="TFIIH_TTDA/Tfb5"/>
</dbReference>
<name>A0A5C5G0H0_9BASI</name>
<dbReference type="OrthoDB" id="354at2759"/>
<dbReference type="STRING" id="5288.A0A5C5G0H0"/>
<evidence type="ECO:0000256" key="1">
    <source>
        <dbReference type="RuleBase" id="RU368032"/>
    </source>
</evidence>
<keyword evidence="1" id="KW-0804">Transcription</keyword>
<feature type="compositionally biased region" description="Basic residues" evidence="2">
    <location>
        <begin position="71"/>
        <end position="87"/>
    </location>
</feature>
<keyword evidence="1" id="KW-0234">DNA repair</keyword>
<feature type="non-terminal residue" evidence="3">
    <location>
        <position position="1"/>
    </location>
</feature>
<evidence type="ECO:0000256" key="2">
    <source>
        <dbReference type="SAM" id="MobiDB-lite"/>
    </source>
</evidence>
<dbReference type="GO" id="GO:0000439">
    <property type="term" value="C:transcription factor TFIIH core complex"/>
    <property type="evidence" value="ECO:0007669"/>
    <property type="project" value="UniProtKB-UniRule"/>
</dbReference>
<keyword evidence="1" id="KW-0539">Nucleus</keyword>
<keyword evidence="1" id="KW-0805">Transcription regulation</keyword>
<comment type="subunit">
    <text evidence="1">Component of the 7-subunit TFIIH core complex.</text>
</comment>
<evidence type="ECO:0000313" key="4">
    <source>
        <dbReference type="Proteomes" id="UP000311382"/>
    </source>
</evidence>
<accession>A0A5C5G0H0</accession>
<dbReference type="Pfam" id="PF06331">
    <property type="entry name" value="Tfb5"/>
    <property type="match status" value="1"/>
</dbReference>
<sequence>DPAVKQILLQLDEENSRSKRFVIADLDETHVLIAPDAVERVREASPPLWRSLPGGCAGLTREHGSRNSSWRSRRTTGTRSRPRRSRRCPFIASSPSPRTLLYLLPRNRNSPA</sequence>
<comment type="subcellular location">
    <subcellularLocation>
        <location evidence="1">Nucleus</location>
    </subcellularLocation>
</comment>
<dbReference type="EMBL" id="SOZI01000023">
    <property type="protein sequence ID" value="TNY22587.1"/>
    <property type="molecule type" value="Genomic_DNA"/>
</dbReference>
<dbReference type="SUPFAM" id="SSF142897">
    <property type="entry name" value="TFB5-like"/>
    <property type="match status" value="1"/>
</dbReference>
<protein>
    <recommendedName>
        <fullName evidence="1">General transcription and DNA repair factor IIH subunit TFB5</fullName>
    </recommendedName>
</protein>
<dbReference type="GO" id="GO:0006367">
    <property type="term" value="P:transcription initiation at RNA polymerase II promoter"/>
    <property type="evidence" value="ECO:0007669"/>
    <property type="project" value="UniProtKB-UniRule"/>
</dbReference>
<evidence type="ECO:0000313" key="3">
    <source>
        <dbReference type="EMBL" id="TNY22587.1"/>
    </source>
</evidence>
<comment type="caution">
    <text evidence="3">The sequence shown here is derived from an EMBL/GenBank/DDBJ whole genome shotgun (WGS) entry which is preliminary data.</text>
</comment>
<dbReference type="AlphaFoldDB" id="A0A5C5G0H0"/>
<dbReference type="SMART" id="SM01395">
    <property type="entry name" value="Tbf5"/>
    <property type="match status" value="1"/>
</dbReference>
<keyword evidence="4" id="KW-1185">Reference proteome</keyword>
<reference evidence="3 4" key="1">
    <citation type="submission" date="2019-03" db="EMBL/GenBank/DDBJ databases">
        <title>Rhodosporidium diobovatum UCD-FST 08-225 genome sequencing, assembly, and annotation.</title>
        <authorList>
            <person name="Fakankun I.U."/>
            <person name="Fristensky B."/>
            <person name="Levin D.B."/>
        </authorList>
    </citation>
    <scope>NUCLEOTIDE SEQUENCE [LARGE SCALE GENOMIC DNA]</scope>
    <source>
        <strain evidence="3 4">UCD-FST 08-225</strain>
    </source>
</reference>
<proteinExistence type="inferred from homology"/>
<comment type="similarity">
    <text evidence="1">Belongs to the TFB5 family.</text>
</comment>
<organism evidence="3 4">
    <name type="scientific">Rhodotorula diobovata</name>
    <dbReference type="NCBI Taxonomy" id="5288"/>
    <lineage>
        <taxon>Eukaryota</taxon>
        <taxon>Fungi</taxon>
        <taxon>Dikarya</taxon>
        <taxon>Basidiomycota</taxon>
        <taxon>Pucciniomycotina</taxon>
        <taxon>Microbotryomycetes</taxon>
        <taxon>Sporidiobolales</taxon>
        <taxon>Sporidiobolaceae</taxon>
        <taxon>Rhodotorula</taxon>
    </lineage>
</organism>
<dbReference type="Proteomes" id="UP000311382">
    <property type="component" value="Unassembled WGS sequence"/>
</dbReference>
<dbReference type="InterPro" id="IPR035935">
    <property type="entry name" value="TFB5-like_sf"/>
</dbReference>